<organism evidence="1 2">
    <name type="scientific">Liparis tanakae</name>
    <name type="common">Tanaka's snailfish</name>
    <dbReference type="NCBI Taxonomy" id="230148"/>
    <lineage>
        <taxon>Eukaryota</taxon>
        <taxon>Metazoa</taxon>
        <taxon>Chordata</taxon>
        <taxon>Craniata</taxon>
        <taxon>Vertebrata</taxon>
        <taxon>Euteleostomi</taxon>
        <taxon>Actinopterygii</taxon>
        <taxon>Neopterygii</taxon>
        <taxon>Teleostei</taxon>
        <taxon>Neoteleostei</taxon>
        <taxon>Acanthomorphata</taxon>
        <taxon>Eupercaria</taxon>
        <taxon>Perciformes</taxon>
        <taxon>Cottioidei</taxon>
        <taxon>Cottales</taxon>
        <taxon>Liparidae</taxon>
        <taxon>Liparis</taxon>
    </lineage>
</organism>
<protein>
    <submittedName>
        <fullName evidence="1">Uncharacterized protein</fullName>
    </submittedName>
</protein>
<keyword evidence="2" id="KW-1185">Reference proteome</keyword>
<evidence type="ECO:0000313" key="2">
    <source>
        <dbReference type="Proteomes" id="UP000314294"/>
    </source>
</evidence>
<dbReference type="Proteomes" id="UP000314294">
    <property type="component" value="Unassembled WGS sequence"/>
</dbReference>
<accession>A0A4Z2HXT9</accession>
<comment type="caution">
    <text evidence="1">The sequence shown here is derived from an EMBL/GenBank/DDBJ whole genome shotgun (WGS) entry which is preliminary data.</text>
</comment>
<name>A0A4Z2HXT9_9TELE</name>
<gene>
    <name evidence="1" type="ORF">EYF80_019355</name>
</gene>
<proteinExistence type="predicted"/>
<reference evidence="1 2" key="1">
    <citation type="submission" date="2019-03" db="EMBL/GenBank/DDBJ databases">
        <title>First draft genome of Liparis tanakae, snailfish: a comprehensive survey of snailfish specific genes.</title>
        <authorList>
            <person name="Kim W."/>
            <person name="Song I."/>
            <person name="Jeong J.-H."/>
            <person name="Kim D."/>
            <person name="Kim S."/>
            <person name="Ryu S."/>
            <person name="Song J.Y."/>
            <person name="Lee S.K."/>
        </authorList>
    </citation>
    <scope>NUCLEOTIDE SEQUENCE [LARGE SCALE GENOMIC DNA]</scope>
    <source>
        <tissue evidence="1">Muscle</tissue>
    </source>
</reference>
<evidence type="ECO:0000313" key="1">
    <source>
        <dbReference type="EMBL" id="TNN70478.1"/>
    </source>
</evidence>
<dbReference type="EMBL" id="SRLO01000163">
    <property type="protein sequence ID" value="TNN70478.1"/>
    <property type="molecule type" value="Genomic_DNA"/>
</dbReference>
<dbReference type="AlphaFoldDB" id="A0A4Z2HXT9"/>
<sequence length="196" mass="21355">MSCFDLTDNLKVLQHRRIVIHVSKADVHRGPTHQRSRGGLDHDDVLGFSLVIQVCERGEVAVKDVQLENLRNIPFYDLVHDLSIGALVGVGGGDPGHDGPHRAVLLHVDEQHVLLEHRSVVVYVLDDHVDGNGRLQRGNPPVHSVGLQVVDGNILPVQFASSSDDARVRLDIEIPLSVIAALKRIAHPAVGARVSI</sequence>
<dbReference type="OrthoDB" id="10579289at2759"/>